<name>Q08V86_STIAD</name>
<dbReference type="NCBIfam" id="NF008432">
    <property type="entry name" value="PRK11272.1"/>
    <property type="match status" value="1"/>
</dbReference>
<feature type="transmembrane region" description="Helical" evidence="7">
    <location>
        <begin position="53"/>
        <end position="71"/>
    </location>
</feature>
<feature type="transmembrane region" description="Helical" evidence="7">
    <location>
        <begin position="83"/>
        <end position="105"/>
    </location>
</feature>
<feature type="transmembrane region" description="Helical" evidence="7">
    <location>
        <begin position="262"/>
        <end position="278"/>
    </location>
</feature>
<evidence type="ECO:0000256" key="2">
    <source>
        <dbReference type="ARBA" id="ARBA00007362"/>
    </source>
</evidence>
<gene>
    <name evidence="9" type="ORF">STIAU_8715</name>
</gene>
<dbReference type="Proteomes" id="UP000032702">
    <property type="component" value="Unassembled WGS sequence"/>
</dbReference>
<evidence type="ECO:0000256" key="6">
    <source>
        <dbReference type="SAM" id="MobiDB-lite"/>
    </source>
</evidence>
<feature type="transmembrane region" description="Helical" evidence="7">
    <location>
        <begin position="165"/>
        <end position="183"/>
    </location>
</feature>
<feature type="transmembrane region" description="Helical" evidence="7">
    <location>
        <begin position="23"/>
        <end position="41"/>
    </location>
</feature>
<comment type="subcellular location">
    <subcellularLocation>
        <location evidence="1">Membrane</location>
        <topology evidence="1">Multi-pass membrane protein</topology>
    </subcellularLocation>
</comment>
<dbReference type="InterPro" id="IPR000620">
    <property type="entry name" value="EamA_dom"/>
</dbReference>
<dbReference type="Pfam" id="PF00892">
    <property type="entry name" value="EamA"/>
    <property type="match status" value="2"/>
</dbReference>
<organism evidence="9 10">
    <name type="scientific">Stigmatella aurantiaca (strain DW4/3-1)</name>
    <dbReference type="NCBI Taxonomy" id="378806"/>
    <lineage>
        <taxon>Bacteria</taxon>
        <taxon>Pseudomonadati</taxon>
        <taxon>Myxococcota</taxon>
        <taxon>Myxococcia</taxon>
        <taxon>Myxococcales</taxon>
        <taxon>Cystobacterineae</taxon>
        <taxon>Archangiaceae</taxon>
        <taxon>Stigmatella</taxon>
    </lineage>
</organism>
<feature type="transmembrane region" description="Helical" evidence="7">
    <location>
        <begin position="195"/>
        <end position="216"/>
    </location>
</feature>
<proteinExistence type="inferred from homology"/>
<dbReference type="GO" id="GO:0016020">
    <property type="term" value="C:membrane"/>
    <property type="evidence" value="ECO:0007669"/>
    <property type="project" value="UniProtKB-SubCell"/>
</dbReference>
<evidence type="ECO:0000256" key="3">
    <source>
        <dbReference type="ARBA" id="ARBA00022692"/>
    </source>
</evidence>
<keyword evidence="5 7" id="KW-0472">Membrane</keyword>
<evidence type="ECO:0000256" key="7">
    <source>
        <dbReference type="SAM" id="Phobius"/>
    </source>
</evidence>
<keyword evidence="3 7" id="KW-0812">Transmembrane</keyword>
<dbReference type="SUPFAM" id="SSF103481">
    <property type="entry name" value="Multidrug resistance efflux transporter EmrE"/>
    <property type="match status" value="2"/>
</dbReference>
<accession>Q08V86</accession>
<dbReference type="EMBL" id="AAMD01000119">
    <property type="protein sequence ID" value="EAU64397.1"/>
    <property type="molecule type" value="Genomic_DNA"/>
</dbReference>
<feature type="transmembrane region" description="Helical" evidence="7">
    <location>
        <begin position="284"/>
        <end position="301"/>
    </location>
</feature>
<feature type="transmembrane region" description="Helical" evidence="7">
    <location>
        <begin position="228"/>
        <end position="250"/>
    </location>
</feature>
<evidence type="ECO:0000256" key="5">
    <source>
        <dbReference type="ARBA" id="ARBA00023136"/>
    </source>
</evidence>
<feature type="domain" description="EamA" evidence="8">
    <location>
        <begin position="26"/>
        <end position="156"/>
    </location>
</feature>
<evidence type="ECO:0000313" key="9">
    <source>
        <dbReference type="EMBL" id="EAU64397.1"/>
    </source>
</evidence>
<comment type="similarity">
    <text evidence="2">Belongs to the EamA transporter family.</text>
</comment>
<dbReference type="OrthoDB" id="9812547at2"/>
<dbReference type="InterPro" id="IPR037185">
    <property type="entry name" value="EmrE-like"/>
</dbReference>
<dbReference type="InterPro" id="IPR050638">
    <property type="entry name" value="AA-Vitamin_Transporters"/>
</dbReference>
<evidence type="ECO:0000313" key="10">
    <source>
        <dbReference type="Proteomes" id="UP000032702"/>
    </source>
</evidence>
<reference evidence="9 10" key="1">
    <citation type="submission" date="2006-04" db="EMBL/GenBank/DDBJ databases">
        <authorList>
            <person name="Nierman W.C."/>
        </authorList>
    </citation>
    <scope>NUCLEOTIDE SEQUENCE [LARGE SCALE GENOMIC DNA]</scope>
    <source>
        <strain evidence="9 10">DW4/3-1</strain>
    </source>
</reference>
<sequence length="334" mass="35343">MSSPPSASALLTESVSQAPRREWLFFCLFALYVIWGSTYLGMRFALMGGFPPLMLGGSRFILAGAILYTLLRLKGFATPTRRQWAAGAFTGLLLLVIGNGGVAIAQQWVPSGVAALVVGSMPLWAALFGGLADGQWPGTLERWGLALGFFGIAVLNRGGDLGTHWLPFAGLVLAPISWAFGSIWSKRQPHMAPGLMATATQMLCAGVMLMGLSTLLGERMTALPTPRALLAFFYLVGFGSLVAFSAYGYLLKHARPALATSYAYVNPMVAVLLGWLLAGETPGPYTLVAMAAILGAVMLITRKTPTARPASAAVAREPFPEGRTALTGSGESER</sequence>
<dbReference type="RefSeq" id="WP_002616635.1">
    <property type="nucleotide sequence ID" value="NC_014623.1"/>
</dbReference>
<protein>
    <submittedName>
        <fullName evidence="9">Drug/metabolite transporter superfamily protein</fullName>
    </submittedName>
</protein>
<dbReference type="PANTHER" id="PTHR32322:SF2">
    <property type="entry name" value="EAMA DOMAIN-CONTAINING PROTEIN"/>
    <property type="match status" value="1"/>
</dbReference>
<keyword evidence="4 7" id="KW-1133">Transmembrane helix</keyword>
<feature type="transmembrane region" description="Helical" evidence="7">
    <location>
        <begin position="111"/>
        <end position="131"/>
    </location>
</feature>
<evidence type="ECO:0000256" key="4">
    <source>
        <dbReference type="ARBA" id="ARBA00022989"/>
    </source>
</evidence>
<feature type="domain" description="EamA" evidence="8">
    <location>
        <begin position="171"/>
        <end position="301"/>
    </location>
</feature>
<feature type="transmembrane region" description="Helical" evidence="7">
    <location>
        <begin position="143"/>
        <end position="159"/>
    </location>
</feature>
<dbReference type="PANTHER" id="PTHR32322">
    <property type="entry name" value="INNER MEMBRANE TRANSPORTER"/>
    <property type="match status" value="1"/>
</dbReference>
<comment type="caution">
    <text evidence="9">The sequence shown here is derived from an EMBL/GenBank/DDBJ whole genome shotgun (WGS) entry which is preliminary data.</text>
</comment>
<dbReference type="AlphaFoldDB" id="Q08V86"/>
<evidence type="ECO:0000259" key="8">
    <source>
        <dbReference type="Pfam" id="PF00892"/>
    </source>
</evidence>
<feature type="region of interest" description="Disordered" evidence="6">
    <location>
        <begin position="311"/>
        <end position="334"/>
    </location>
</feature>
<evidence type="ECO:0000256" key="1">
    <source>
        <dbReference type="ARBA" id="ARBA00004141"/>
    </source>
</evidence>